<protein>
    <submittedName>
        <fullName evidence="3">(northern house mosquito) hypothetical protein</fullName>
    </submittedName>
</protein>
<reference evidence="3" key="1">
    <citation type="submission" date="2021-05" db="EMBL/GenBank/DDBJ databases">
        <authorList>
            <person name="Alioto T."/>
            <person name="Alioto T."/>
            <person name="Gomez Garrido J."/>
        </authorList>
    </citation>
    <scope>NUCLEOTIDE SEQUENCE</scope>
</reference>
<dbReference type="EMBL" id="HBUE01223445">
    <property type="protein sequence ID" value="CAG6540714.1"/>
    <property type="molecule type" value="Transcribed_RNA"/>
</dbReference>
<feature type="region of interest" description="Disordered" evidence="1">
    <location>
        <begin position="1"/>
        <end position="38"/>
    </location>
</feature>
<organism evidence="3">
    <name type="scientific">Culex pipiens</name>
    <name type="common">House mosquito</name>
    <dbReference type="NCBI Taxonomy" id="7175"/>
    <lineage>
        <taxon>Eukaryota</taxon>
        <taxon>Metazoa</taxon>
        <taxon>Ecdysozoa</taxon>
        <taxon>Arthropoda</taxon>
        <taxon>Hexapoda</taxon>
        <taxon>Insecta</taxon>
        <taxon>Pterygota</taxon>
        <taxon>Neoptera</taxon>
        <taxon>Endopterygota</taxon>
        <taxon>Diptera</taxon>
        <taxon>Nematocera</taxon>
        <taxon>Culicoidea</taxon>
        <taxon>Culicidae</taxon>
        <taxon>Culicinae</taxon>
        <taxon>Culicini</taxon>
        <taxon>Culex</taxon>
        <taxon>Culex</taxon>
    </lineage>
</organism>
<proteinExistence type="predicted"/>
<feature type="transmembrane region" description="Helical" evidence="2">
    <location>
        <begin position="49"/>
        <end position="69"/>
    </location>
</feature>
<dbReference type="EMBL" id="HBUE01330115">
    <property type="protein sequence ID" value="CAG6592785.1"/>
    <property type="molecule type" value="Transcribed_RNA"/>
</dbReference>
<dbReference type="AlphaFoldDB" id="A0A8D8MTZ6"/>
<evidence type="ECO:0000313" key="3">
    <source>
        <dbReference type="EMBL" id="CAG6540714.1"/>
    </source>
</evidence>
<keyword evidence="2" id="KW-1133">Transmembrane helix</keyword>
<keyword evidence="2" id="KW-0472">Membrane</keyword>
<evidence type="ECO:0000256" key="2">
    <source>
        <dbReference type="SAM" id="Phobius"/>
    </source>
</evidence>
<name>A0A8D8MTZ6_CULPI</name>
<accession>A0A8D8MTZ6</accession>
<feature type="compositionally biased region" description="Polar residues" evidence="1">
    <location>
        <begin position="1"/>
        <end position="20"/>
    </location>
</feature>
<evidence type="ECO:0000256" key="1">
    <source>
        <dbReference type="SAM" id="MobiDB-lite"/>
    </source>
</evidence>
<sequence length="102" mass="11029">MCSWYSSSVRKNSMHPQQTGPLRRTSKKGPSGEARTTSNSFSIACLSQIRFFGVGFGFLGLSLFVLRIFLAGTDSDSLSSLLKLSMMSYFISISLTSPAASS</sequence>
<keyword evidence="2" id="KW-0812">Transmembrane</keyword>